<dbReference type="EMBL" id="FOCM01000003">
    <property type="protein sequence ID" value="SEN32084.1"/>
    <property type="molecule type" value="Genomic_DNA"/>
</dbReference>
<gene>
    <name evidence="3" type="ORF">SAMN04488011_103369</name>
</gene>
<dbReference type="Pfam" id="PF02627">
    <property type="entry name" value="CMD"/>
    <property type="match status" value="1"/>
</dbReference>
<proteinExistence type="predicted"/>
<keyword evidence="4" id="KW-1185">Reference proteome</keyword>
<reference evidence="4" key="1">
    <citation type="submission" date="2016-10" db="EMBL/GenBank/DDBJ databases">
        <authorList>
            <person name="Varghese N."/>
            <person name="Submissions S."/>
        </authorList>
    </citation>
    <scope>NUCLEOTIDE SEQUENCE [LARGE SCALE GENOMIC DNA]</scope>
    <source>
        <strain evidence="4">DSM 26893</strain>
    </source>
</reference>
<dbReference type="InterPro" id="IPR003779">
    <property type="entry name" value="CMD-like"/>
</dbReference>
<evidence type="ECO:0000259" key="2">
    <source>
        <dbReference type="Pfam" id="PF02627"/>
    </source>
</evidence>
<keyword evidence="1" id="KW-0732">Signal</keyword>
<evidence type="ECO:0000313" key="3">
    <source>
        <dbReference type="EMBL" id="SEN32084.1"/>
    </source>
</evidence>
<dbReference type="AlphaFoldDB" id="A0A1H8FKP3"/>
<protein>
    <submittedName>
        <fullName evidence="3">4-carboxymuconolactone decarboxylase</fullName>
    </submittedName>
</protein>
<evidence type="ECO:0000256" key="1">
    <source>
        <dbReference type="SAM" id="SignalP"/>
    </source>
</evidence>
<dbReference type="PANTHER" id="PTHR33570:SF9">
    <property type="entry name" value="BLL4600 PROTEIN"/>
    <property type="match status" value="1"/>
</dbReference>
<feature type="domain" description="Carboxymuconolactone decarboxylase-like" evidence="2">
    <location>
        <begin position="47"/>
        <end position="120"/>
    </location>
</feature>
<dbReference type="SUPFAM" id="SSF69118">
    <property type="entry name" value="AhpD-like"/>
    <property type="match status" value="1"/>
</dbReference>
<dbReference type="InterPro" id="IPR052512">
    <property type="entry name" value="4CMD/NDH-1_regulator"/>
</dbReference>
<dbReference type="PANTHER" id="PTHR33570">
    <property type="entry name" value="4-CARBOXYMUCONOLACTONE DECARBOXYLASE FAMILY PROTEIN"/>
    <property type="match status" value="1"/>
</dbReference>
<accession>A0A1H8FKP3</accession>
<dbReference type="GO" id="GO:0051920">
    <property type="term" value="F:peroxiredoxin activity"/>
    <property type="evidence" value="ECO:0007669"/>
    <property type="project" value="InterPro"/>
</dbReference>
<evidence type="ECO:0000313" key="4">
    <source>
        <dbReference type="Proteomes" id="UP000199372"/>
    </source>
</evidence>
<dbReference type="Gene3D" id="1.20.1290.10">
    <property type="entry name" value="AhpD-like"/>
    <property type="match status" value="1"/>
</dbReference>
<dbReference type="Proteomes" id="UP000199372">
    <property type="component" value="Unassembled WGS sequence"/>
</dbReference>
<feature type="signal peptide" evidence="1">
    <location>
        <begin position="1"/>
        <end position="21"/>
    </location>
</feature>
<sequence>MTTRLALPALALGLAATAAPAQDLGTTLPDAVGQVAPKLEAYSQDDLFGSVWTDEQLSMRDRALVTVAAKIKRHETDGLSEHIALALDAGVTPAEISETITQLAFYTGWGNAVAAAEAAAPVYDERGVTVDDLPALDPELLPLDQEAEEARQETVQSTYDDVSQGVVDNTEQLLFLDLWPSPR</sequence>
<dbReference type="RefSeq" id="WP_236737010.1">
    <property type="nucleotide sequence ID" value="NZ_FOCM01000003.1"/>
</dbReference>
<feature type="chain" id="PRO_5011502943" evidence="1">
    <location>
        <begin position="22"/>
        <end position="183"/>
    </location>
</feature>
<dbReference type="InterPro" id="IPR029032">
    <property type="entry name" value="AhpD-like"/>
</dbReference>
<organism evidence="3 4">
    <name type="scientific">Palleronia pelagia</name>
    <dbReference type="NCBI Taxonomy" id="387096"/>
    <lineage>
        <taxon>Bacteria</taxon>
        <taxon>Pseudomonadati</taxon>
        <taxon>Pseudomonadota</taxon>
        <taxon>Alphaproteobacteria</taxon>
        <taxon>Rhodobacterales</taxon>
        <taxon>Roseobacteraceae</taxon>
        <taxon>Palleronia</taxon>
    </lineage>
</organism>
<name>A0A1H8FKP3_9RHOB</name>